<proteinExistence type="inferred from homology"/>
<dbReference type="Pfam" id="PF00484">
    <property type="entry name" value="Pro_CA"/>
    <property type="match status" value="1"/>
</dbReference>
<reference evidence="10 11" key="1">
    <citation type="journal article" date="2018" name="Evol. Lett.">
        <title>Horizontal gene cluster transfer increased hallucinogenic mushroom diversity.</title>
        <authorList>
            <person name="Reynolds H.T."/>
            <person name="Vijayakumar V."/>
            <person name="Gluck-Thaler E."/>
            <person name="Korotkin H.B."/>
            <person name="Matheny P.B."/>
            <person name="Slot J.C."/>
        </authorList>
    </citation>
    <scope>NUCLEOTIDE SEQUENCE [LARGE SCALE GENOMIC DNA]</scope>
    <source>
        <strain evidence="10 11">SRW20</strain>
    </source>
</reference>
<dbReference type="SMART" id="SM00947">
    <property type="entry name" value="Pro_CA"/>
    <property type="match status" value="1"/>
</dbReference>
<feature type="binding site" evidence="7">
    <location>
        <position position="136"/>
    </location>
    <ligand>
        <name>Zn(2+)</name>
        <dbReference type="ChEBI" id="CHEBI:29105"/>
    </ligand>
</feature>
<dbReference type="PANTHER" id="PTHR11002:SF76">
    <property type="entry name" value="CARBONIC ANHYDRASE"/>
    <property type="match status" value="1"/>
</dbReference>
<dbReference type="InParanoid" id="A0A409VP43"/>
<feature type="binding site" evidence="7">
    <location>
        <position position="133"/>
    </location>
    <ligand>
        <name>Zn(2+)</name>
        <dbReference type="ChEBI" id="CHEBI:29105"/>
    </ligand>
</feature>
<evidence type="ECO:0000256" key="5">
    <source>
        <dbReference type="ARBA" id="ARBA00023239"/>
    </source>
</evidence>
<dbReference type="PANTHER" id="PTHR11002">
    <property type="entry name" value="CARBONIC ANHYDRASE"/>
    <property type="match status" value="1"/>
</dbReference>
<dbReference type="FunCoup" id="A0A409VP43">
    <property type="interactions" value="231"/>
</dbReference>
<evidence type="ECO:0000313" key="11">
    <source>
        <dbReference type="Proteomes" id="UP000284706"/>
    </source>
</evidence>
<keyword evidence="11" id="KW-1185">Reference proteome</keyword>
<evidence type="ECO:0000256" key="8">
    <source>
        <dbReference type="RuleBase" id="RU003956"/>
    </source>
</evidence>
<dbReference type="AlphaFoldDB" id="A0A409VP43"/>
<dbReference type="GO" id="GO:0034599">
    <property type="term" value="P:cellular response to oxidative stress"/>
    <property type="evidence" value="ECO:0007669"/>
    <property type="project" value="TreeGrafter"/>
</dbReference>
<dbReference type="GO" id="GO:0004089">
    <property type="term" value="F:carbonate dehydratase activity"/>
    <property type="evidence" value="ECO:0007669"/>
    <property type="project" value="UniProtKB-UniRule"/>
</dbReference>
<feature type="signal peptide" evidence="9">
    <location>
        <begin position="1"/>
        <end position="24"/>
    </location>
</feature>
<dbReference type="SUPFAM" id="SSF53056">
    <property type="entry name" value="beta-carbonic anhydrase, cab"/>
    <property type="match status" value="1"/>
</dbReference>
<feature type="chain" id="PRO_5019000809" description="Carbonic anhydrase" evidence="9">
    <location>
        <begin position="25"/>
        <end position="271"/>
    </location>
</feature>
<dbReference type="InterPro" id="IPR036874">
    <property type="entry name" value="Carbonic_anhydrase_sf"/>
</dbReference>
<evidence type="ECO:0000256" key="4">
    <source>
        <dbReference type="ARBA" id="ARBA00022833"/>
    </source>
</evidence>
<feature type="binding site" evidence="7">
    <location>
        <position position="77"/>
    </location>
    <ligand>
        <name>Zn(2+)</name>
        <dbReference type="ChEBI" id="CHEBI:29105"/>
    </ligand>
</feature>
<comment type="similarity">
    <text evidence="1 8">Belongs to the beta-class carbonic anhydrase family.</text>
</comment>
<sequence>MYSKLHQLVQLLALSSAAIRSVVAQDNTTDTTTSNSTLAALADGNAAFMADIATTDPGLLQNQTIQGQAPKYLYLGCSDSRVPEGTIFNAKPGTLLVQRNNGNLFYTIDASLQAILGSAVYGYNVTDIIVMGHYGCGAVGAAFVPPPPPPVDAAMAAIQNFVDPMRELYRTSTREEVVELRDTLAQDGTATLPGYDDPGFRALVEENVKANVERIAASAIIQDHYYSFGENQPVFIHGLVYDVSTGQVYNLGVSVGPDGVPIPEVPFPLVS</sequence>
<evidence type="ECO:0000256" key="3">
    <source>
        <dbReference type="ARBA" id="ARBA00022723"/>
    </source>
</evidence>
<dbReference type="EC" id="4.2.1.1" evidence="2 8"/>
<evidence type="ECO:0000256" key="1">
    <source>
        <dbReference type="ARBA" id="ARBA00006217"/>
    </source>
</evidence>
<dbReference type="EMBL" id="NHYE01005603">
    <property type="protein sequence ID" value="PPQ68055.1"/>
    <property type="molecule type" value="Genomic_DNA"/>
</dbReference>
<comment type="function">
    <text evidence="8">Reversible hydration of carbon dioxide.</text>
</comment>
<dbReference type="Proteomes" id="UP000284706">
    <property type="component" value="Unassembled WGS sequence"/>
</dbReference>
<dbReference type="STRING" id="231916.A0A409VP43"/>
<accession>A0A409VP43</accession>
<name>A0A409VP43_9AGAR</name>
<keyword evidence="5 8" id="KW-0456">Lyase</keyword>
<gene>
    <name evidence="10" type="ORF">CVT26_007339</name>
</gene>
<dbReference type="InterPro" id="IPR001765">
    <property type="entry name" value="Carbonic_anhydrase"/>
</dbReference>
<evidence type="ECO:0000256" key="6">
    <source>
        <dbReference type="ARBA" id="ARBA00048348"/>
    </source>
</evidence>
<dbReference type="OrthoDB" id="10248475at2759"/>
<dbReference type="Gene3D" id="3.40.1050.10">
    <property type="entry name" value="Carbonic anhydrase"/>
    <property type="match status" value="1"/>
</dbReference>
<feature type="binding site" evidence="7">
    <location>
        <position position="79"/>
    </location>
    <ligand>
        <name>Zn(2+)</name>
        <dbReference type="ChEBI" id="CHEBI:29105"/>
    </ligand>
</feature>
<dbReference type="GO" id="GO:0071244">
    <property type="term" value="P:cellular response to carbon dioxide"/>
    <property type="evidence" value="ECO:0007669"/>
    <property type="project" value="TreeGrafter"/>
</dbReference>
<comment type="catalytic activity">
    <reaction evidence="6 8">
        <text>hydrogencarbonate + H(+) = CO2 + H2O</text>
        <dbReference type="Rhea" id="RHEA:10748"/>
        <dbReference type="ChEBI" id="CHEBI:15377"/>
        <dbReference type="ChEBI" id="CHEBI:15378"/>
        <dbReference type="ChEBI" id="CHEBI:16526"/>
        <dbReference type="ChEBI" id="CHEBI:17544"/>
        <dbReference type="EC" id="4.2.1.1"/>
    </reaction>
</comment>
<protein>
    <recommendedName>
        <fullName evidence="2 8">Carbonic anhydrase</fullName>
        <ecNumber evidence="2 8">4.2.1.1</ecNumber>
    </recommendedName>
    <alternativeName>
        <fullName evidence="8">Carbonate dehydratase</fullName>
    </alternativeName>
</protein>
<evidence type="ECO:0000256" key="7">
    <source>
        <dbReference type="PIRSR" id="PIRSR601765-1"/>
    </source>
</evidence>
<organism evidence="10 11">
    <name type="scientific">Gymnopilus dilepis</name>
    <dbReference type="NCBI Taxonomy" id="231916"/>
    <lineage>
        <taxon>Eukaryota</taxon>
        <taxon>Fungi</taxon>
        <taxon>Dikarya</taxon>
        <taxon>Basidiomycota</taxon>
        <taxon>Agaricomycotina</taxon>
        <taxon>Agaricomycetes</taxon>
        <taxon>Agaricomycetidae</taxon>
        <taxon>Agaricales</taxon>
        <taxon>Agaricineae</taxon>
        <taxon>Hymenogastraceae</taxon>
        <taxon>Gymnopilus</taxon>
    </lineage>
</organism>
<comment type="caution">
    <text evidence="10">The sequence shown here is derived from an EMBL/GenBank/DDBJ whole genome shotgun (WGS) entry which is preliminary data.</text>
</comment>
<keyword evidence="3 7" id="KW-0479">Metal-binding</keyword>
<dbReference type="GO" id="GO:0008270">
    <property type="term" value="F:zinc ion binding"/>
    <property type="evidence" value="ECO:0007669"/>
    <property type="project" value="UniProtKB-UniRule"/>
</dbReference>
<evidence type="ECO:0000256" key="2">
    <source>
        <dbReference type="ARBA" id="ARBA00012925"/>
    </source>
</evidence>
<keyword evidence="9" id="KW-0732">Signal</keyword>
<comment type="cofactor">
    <cofactor evidence="7">
        <name>Zn(2+)</name>
        <dbReference type="ChEBI" id="CHEBI:29105"/>
    </cofactor>
    <text evidence="7">Binds 1 zinc ion per subunit.</text>
</comment>
<evidence type="ECO:0000313" key="10">
    <source>
        <dbReference type="EMBL" id="PPQ68055.1"/>
    </source>
</evidence>
<evidence type="ECO:0000256" key="9">
    <source>
        <dbReference type="SAM" id="SignalP"/>
    </source>
</evidence>
<keyword evidence="4 7" id="KW-0862">Zinc</keyword>